<dbReference type="InterPro" id="IPR025995">
    <property type="entry name" value="Tudor-knot"/>
</dbReference>
<dbReference type="SUPFAM" id="SSF53098">
    <property type="entry name" value="Ribonuclease H-like"/>
    <property type="match status" value="1"/>
</dbReference>
<dbReference type="CDD" id="cd00024">
    <property type="entry name" value="CD_CSD"/>
    <property type="match status" value="1"/>
</dbReference>
<dbReference type="PANTHER" id="PTHR46585">
    <property type="entry name" value="INTEGRASE CORE DOMAIN CONTAINING PROTEIN"/>
    <property type="match status" value="1"/>
</dbReference>
<dbReference type="EMBL" id="BMAW01076962">
    <property type="protein sequence ID" value="GFU04019.1"/>
    <property type="molecule type" value="Genomic_DNA"/>
</dbReference>
<dbReference type="InterPro" id="IPR012337">
    <property type="entry name" value="RNaseH-like_sf"/>
</dbReference>
<name>A0A8X6U8P7_NEPPI</name>
<dbReference type="OrthoDB" id="6420463at2759"/>
<reference evidence="3" key="1">
    <citation type="submission" date="2020-08" db="EMBL/GenBank/DDBJ databases">
        <title>Multicomponent nature underlies the extraordinary mechanical properties of spider dragline silk.</title>
        <authorList>
            <person name="Kono N."/>
            <person name="Nakamura H."/>
            <person name="Mori M."/>
            <person name="Yoshida Y."/>
            <person name="Ohtoshi R."/>
            <person name="Malay A.D."/>
            <person name="Moran D.A.P."/>
            <person name="Tomita M."/>
            <person name="Numata K."/>
            <person name="Arakawa K."/>
        </authorList>
    </citation>
    <scope>NUCLEOTIDE SEQUENCE</scope>
</reference>
<dbReference type="Pfam" id="PF11717">
    <property type="entry name" value="Tudor-knot"/>
    <property type="match status" value="1"/>
</dbReference>
<protein>
    <submittedName>
        <fullName evidence="3">Uncharacterized transposon-derived protein F54H12.3</fullName>
    </submittedName>
</protein>
<dbReference type="InterPro" id="IPR000953">
    <property type="entry name" value="Chromo/chromo_shadow_dom"/>
</dbReference>
<proteinExistence type="predicted"/>
<dbReference type="InterPro" id="IPR001584">
    <property type="entry name" value="Integrase_cat-core"/>
</dbReference>
<dbReference type="GO" id="GO:0005694">
    <property type="term" value="C:chromosome"/>
    <property type="evidence" value="ECO:0007669"/>
    <property type="project" value="UniProtKB-ARBA"/>
</dbReference>
<dbReference type="Gene3D" id="3.30.420.10">
    <property type="entry name" value="Ribonuclease H-like superfamily/Ribonuclease H"/>
    <property type="match status" value="1"/>
</dbReference>
<dbReference type="PROSITE" id="PS50013">
    <property type="entry name" value="CHROMO_2"/>
    <property type="match status" value="1"/>
</dbReference>
<feature type="domain" description="Integrase catalytic" evidence="2">
    <location>
        <begin position="235"/>
        <end position="408"/>
    </location>
</feature>
<dbReference type="PANTHER" id="PTHR46585:SF1">
    <property type="entry name" value="CHROMO DOMAIN-CONTAINING PROTEIN"/>
    <property type="match status" value="1"/>
</dbReference>
<sequence>MARRMALVPEELAPSYYTKTAETGVHDIESQIENLLQESKYSDDAKAKLLSQLLIKYQRVINEPRPPVRVTIEETKEQETPKSNTVEEPILRNIILSVPVNFQKFIPPIVEKLKTRSYSWNEDGELTKDDESYKNTNVIDLFSYLMRNVKKGFEPYGFSVFWKGINEIKIPTRWIGNQKEEEKTKHEKKMDRVLKTAYYDYANPASFGGVKKLATSTKVPYHEAKRWLMSQDSYTLHKPVQYKFSRMKTLSYGINDLWQYDLVDLQHLAEHNNGFRFLLAIIDIFSKYAYVIPLKSKTSVDMRSAFEKLLQKVKPKNIQNDKGKEFYNAKLQSLFKKYNINHYSGEGEHKASLIERFNRTLKNKMFRVFTYRKLYKYDDILQSLVKSYNDSEHRSIGMPPSSVTRDKEQQIFKKLYGYTWKNSKVLLNMGDLVRISKAKKAFQRGYLPGWSDEVFRVSKVYSAYPTTYELQDLKAEAIKGRFYAEELQKISKRSDDYWHIERVLKTKGRGRNIEYYVKWKGFDNRFNSWVKAAWMK</sequence>
<accession>A0A8X6U8P7</accession>
<feature type="domain" description="Chromo" evidence="1">
    <location>
        <begin position="498"/>
        <end position="536"/>
    </location>
</feature>
<dbReference type="GO" id="GO:0015074">
    <property type="term" value="P:DNA integration"/>
    <property type="evidence" value="ECO:0007669"/>
    <property type="project" value="InterPro"/>
</dbReference>
<dbReference type="Proteomes" id="UP000887013">
    <property type="component" value="Unassembled WGS sequence"/>
</dbReference>
<gene>
    <name evidence="3" type="primary">F54H12.3_111</name>
    <name evidence="3" type="ORF">NPIL_378871</name>
</gene>
<keyword evidence="4" id="KW-1185">Reference proteome</keyword>
<comment type="caution">
    <text evidence="3">The sequence shown here is derived from an EMBL/GenBank/DDBJ whole genome shotgun (WGS) entry which is preliminary data.</text>
</comment>
<evidence type="ECO:0000313" key="3">
    <source>
        <dbReference type="EMBL" id="GFU04019.1"/>
    </source>
</evidence>
<dbReference type="Gene3D" id="2.40.50.40">
    <property type="match status" value="1"/>
</dbReference>
<dbReference type="InterPro" id="IPR016197">
    <property type="entry name" value="Chromo-like_dom_sf"/>
</dbReference>
<organism evidence="3 4">
    <name type="scientific">Nephila pilipes</name>
    <name type="common">Giant wood spider</name>
    <name type="synonym">Nephila maculata</name>
    <dbReference type="NCBI Taxonomy" id="299642"/>
    <lineage>
        <taxon>Eukaryota</taxon>
        <taxon>Metazoa</taxon>
        <taxon>Ecdysozoa</taxon>
        <taxon>Arthropoda</taxon>
        <taxon>Chelicerata</taxon>
        <taxon>Arachnida</taxon>
        <taxon>Araneae</taxon>
        <taxon>Araneomorphae</taxon>
        <taxon>Entelegynae</taxon>
        <taxon>Araneoidea</taxon>
        <taxon>Nephilidae</taxon>
        <taxon>Nephila</taxon>
    </lineage>
</organism>
<evidence type="ECO:0000313" key="4">
    <source>
        <dbReference type="Proteomes" id="UP000887013"/>
    </source>
</evidence>
<dbReference type="PROSITE" id="PS50994">
    <property type="entry name" value="INTEGRASE"/>
    <property type="match status" value="1"/>
</dbReference>
<evidence type="ECO:0000259" key="1">
    <source>
        <dbReference type="PROSITE" id="PS50013"/>
    </source>
</evidence>
<evidence type="ECO:0000259" key="2">
    <source>
        <dbReference type="PROSITE" id="PS50994"/>
    </source>
</evidence>
<dbReference type="AlphaFoldDB" id="A0A8X6U8P7"/>
<dbReference type="InterPro" id="IPR036397">
    <property type="entry name" value="RNaseH_sf"/>
</dbReference>
<dbReference type="Pfam" id="PF00665">
    <property type="entry name" value="rve"/>
    <property type="match status" value="1"/>
</dbReference>
<dbReference type="SUPFAM" id="SSF54160">
    <property type="entry name" value="Chromo domain-like"/>
    <property type="match status" value="1"/>
</dbReference>
<dbReference type="GO" id="GO:0003676">
    <property type="term" value="F:nucleic acid binding"/>
    <property type="evidence" value="ECO:0007669"/>
    <property type="project" value="InterPro"/>
</dbReference>